<evidence type="ECO:0008006" key="3">
    <source>
        <dbReference type="Google" id="ProtNLM"/>
    </source>
</evidence>
<reference evidence="1" key="1">
    <citation type="journal article" date="2023" name="Mol. Biol. Evol.">
        <title>Third-Generation Sequencing Reveals the Adaptive Role of the Epigenome in Three Deep-Sea Polychaetes.</title>
        <authorList>
            <person name="Perez M."/>
            <person name="Aroh O."/>
            <person name="Sun Y."/>
            <person name="Lan Y."/>
            <person name="Juniper S.K."/>
            <person name="Young C.R."/>
            <person name="Angers B."/>
            <person name="Qian P.Y."/>
        </authorList>
    </citation>
    <scope>NUCLEOTIDE SEQUENCE</scope>
    <source>
        <strain evidence="1">R07B-5</strain>
    </source>
</reference>
<dbReference type="AlphaFoldDB" id="A0AAD9IRK5"/>
<gene>
    <name evidence="1" type="ORF">NP493_6577g00006</name>
</gene>
<evidence type="ECO:0000313" key="2">
    <source>
        <dbReference type="Proteomes" id="UP001209878"/>
    </source>
</evidence>
<dbReference type="InterPro" id="IPR027417">
    <property type="entry name" value="P-loop_NTPase"/>
</dbReference>
<dbReference type="SUPFAM" id="SSF52540">
    <property type="entry name" value="P-loop containing nucleoside triphosphate hydrolases"/>
    <property type="match status" value="1"/>
</dbReference>
<keyword evidence="2" id="KW-1185">Reference proteome</keyword>
<protein>
    <recommendedName>
        <fullName evidence="3">AAA+ ATPase domain-containing protein</fullName>
    </recommendedName>
</protein>
<dbReference type="Proteomes" id="UP001209878">
    <property type="component" value="Unassembled WGS sequence"/>
</dbReference>
<comment type="caution">
    <text evidence="1">The sequence shown here is derived from an EMBL/GenBank/DDBJ whole genome shotgun (WGS) entry which is preliminary data.</text>
</comment>
<accession>A0AAD9IRK5</accession>
<name>A0AAD9IRK5_RIDPI</name>
<evidence type="ECO:0000313" key="1">
    <source>
        <dbReference type="EMBL" id="KAK2139247.1"/>
    </source>
</evidence>
<organism evidence="1 2">
    <name type="scientific">Ridgeia piscesae</name>
    <name type="common">Tubeworm</name>
    <dbReference type="NCBI Taxonomy" id="27915"/>
    <lineage>
        <taxon>Eukaryota</taxon>
        <taxon>Metazoa</taxon>
        <taxon>Spiralia</taxon>
        <taxon>Lophotrochozoa</taxon>
        <taxon>Annelida</taxon>
        <taxon>Polychaeta</taxon>
        <taxon>Sedentaria</taxon>
        <taxon>Canalipalpata</taxon>
        <taxon>Sabellida</taxon>
        <taxon>Siboglinidae</taxon>
        <taxon>Ridgeia</taxon>
    </lineage>
</organism>
<sequence length="212" mass="24261">MDTRLVHPFTSIVAGPTGCGKTTFVVSLLRHSLTLINLPPEKITWCYGEWQPLYSTLSTIHTNLECVEGLPDVSSFDSKNRNLLVIDDLMSETDERVTKLFTKKSHHCNTSVIYLVQNLFPKGKESRTISINAQYMVLFKNPRDNKQVVNLAKQMYPGRVKYMQDAFRDATSVPHGYLFVDLKQSTPELCAFGVISYLTRRRTSMLTFPRYK</sequence>
<proteinExistence type="predicted"/>
<dbReference type="EMBL" id="JAODUO010006564">
    <property type="protein sequence ID" value="KAK2139247.1"/>
    <property type="molecule type" value="Genomic_DNA"/>
</dbReference>